<dbReference type="SUPFAM" id="SSF56300">
    <property type="entry name" value="Metallo-dependent phosphatases"/>
    <property type="match status" value="1"/>
</dbReference>
<protein>
    <submittedName>
        <fullName evidence="2">Ser/thr protein phosphatase superfamily</fullName>
    </submittedName>
</protein>
<comment type="caution">
    <text evidence="2">The sequence shown here is derived from an EMBL/GenBank/DDBJ whole genome shotgun (WGS) entry which is preliminary data.</text>
</comment>
<dbReference type="OrthoDB" id="550558at2759"/>
<organism evidence="2 3">
    <name type="scientific">Anaeramoeba ignava</name>
    <name type="common">Anaerobic marine amoeba</name>
    <dbReference type="NCBI Taxonomy" id="1746090"/>
    <lineage>
        <taxon>Eukaryota</taxon>
        <taxon>Metamonada</taxon>
        <taxon>Anaeramoebidae</taxon>
        <taxon>Anaeramoeba</taxon>
    </lineage>
</organism>
<dbReference type="EMBL" id="JAPDFW010000115">
    <property type="protein sequence ID" value="KAJ5068422.1"/>
    <property type="molecule type" value="Genomic_DNA"/>
</dbReference>
<evidence type="ECO:0000313" key="2">
    <source>
        <dbReference type="EMBL" id="KAJ5068422.1"/>
    </source>
</evidence>
<dbReference type="AlphaFoldDB" id="A0A9Q0L8R3"/>
<sequence length="311" mass="36564">MKKTQQNFLEAENPTELTVEIENEGEELSFQTCSDIHLEFFSEEKPYPKDMITAIAPILLLCGDIGNPDQEYLLQFLEEQSKQFKYIFYVAGNHEFYNVRNEEEKSTYQERISKLKQINSKISNVFFLERTSVKIIVHRKDNSKDYVIRLLGTTLWSSVPKKHSLNIQMMLNDYRAIYKTKTDNIKVTDTDELFNKNLLWIQEECKKSKKSKESQVIIISHHTPSMKSTSPDDETGVIQHAFCSKLDHLLNFKKTHISCWCCGHTHRSFNYFTKNTKLIGNQRGYFWEVEKTGYKPDFVFNLNLNPNQKKK</sequence>
<keyword evidence="3" id="KW-1185">Reference proteome</keyword>
<dbReference type="PANTHER" id="PTHR37844">
    <property type="entry name" value="SER/THR PROTEIN PHOSPHATASE SUPERFAMILY (AFU_ORTHOLOGUE AFUA_1G14840)"/>
    <property type="match status" value="1"/>
</dbReference>
<dbReference type="Pfam" id="PF00149">
    <property type="entry name" value="Metallophos"/>
    <property type="match status" value="1"/>
</dbReference>
<evidence type="ECO:0000259" key="1">
    <source>
        <dbReference type="Pfam" id="PF00149"/>
    </source>
</evidence>
<gene>
    <name evidence="2" type="ORF">M0811_12280</name>
</gene>
<feature type="domain" description="Calcineurin-like phosphoesterase" evidence="1">
    <location>
        <begin position="33"/>
        <end position="267"/>
    </location>
</feature>
<dbReference type="Gene3D" id="3.60.21.10">
    <property type="match status" value="1"/>
</dbReference>
<accession>A0A9Q0L8R3</accession>
<dbReference type="OMA" id="IFTHHAP"/>
<dbReference type="PANTHER" id="PTHR37844:SF1">
    <property type="entry name" value="CALCINEURIN-LIKE PHOSPHOESTERASE DOMAIN-CONTAINING PROTEIN"/>
    <property type="match status" value="1"/>
</dbReference>
<dbReference type="Proteomes" id="UP001149090">
    <property type="component" value="Unassembled WGS sequence"/>
</dbReference>
<proteinExistence type="predicted"/>
<dbReference type="InterPro" id="IPR004843">
    <property type="entry name" value="Calcineurin-like_PHP"/>
</dbReference>
<evidence type="ECO:0000313" key="3">
    <source>
        <dbReference type="Proteomes" id="UP001149090"/>
    </source>
</evidence>
<dbReference type="GO" id="GO:0016787">
    <property type="term" value="F:hydrolase activity"/>
    <property type="evidence" value="ECO:0007669"/>
    <property type="project" value="InterPro"/>
</dbReference>
<dbReference type="InterPro" id="IPR029052">
    <property type="entry name" value="Metallo-depent_PP-like"/>
</dbReference>
<name>A0A9Q0L8R3_ANAIG</name>
<reference evidence="2" key="1">
    <citation type="submission" date="2022-10" db="EMBL/GenBank/DDBJ databases">
        <title>Novel sulphate-reducing endosymbionts in the free-living metamonad Anaeramoeba.</title>
        <authorList>
            <person name="Jerlstrom-Hultqvist J."/>
            <person name="Cepicka I."/>
            <person name="Gallot-Lavallee L."/>
            <person name="Salas-Leiva D."/>
            <person name="Curtis B.A."/>
            <person name="Zahonova K."/>
            <person name="Pipaliya S."/>
            <person name="Dacks J."/>
            <person name="Roger A.J."/>
        </authorList>
    </citation>
    <scope>NUCLEOTIDE SEQUENCE</scope>
    <source>
        <strain evidence="2">BMAN</strain>
    </source>
</reference>